<evidence type="ECO:0000313" key="1">
    <source>
        <dbReference type="EMBL" id="KKN79094.1"/>
    </source>
</evidence>
<dbReference type="EMBL" id="LAZR01000252">
    <property type="protein sequence ID" value="KKN79094.1"/>
    <property type="molecule type" value="Genomic_DNA"/>
</dbReference>
<dbReference type="AlphaFoldDB" id="A0A0F9TIL1"/>
<proteinExistence type="predicted"/>
<sequence>MANDVAYGLDSFDTLAAKRGAAITCHNRLTRGELGNNKSMIRATAARIGQLNDVWEGLKLKPKPVKKPKPGRKSVWQQSVDSFIKSRDFV</sequence>
<protein>
    <submittedName>
        <fullName evidence="1">Uncharacterized protein</fullName>
    </submittedName>
</protein>
<accession>A0A0F9TIL1</accession>
<gene>
    <name evidence="1" type="ORF">LCGC14_0342820</name>
</gene>
<organism evidence="1">
    <name type="scientific">marine sediment metagenome</name>
    <dbReference type="NCBI Taxonomy" id="412755"/>
    <lineage>
        <taxon>unclassified sequences</taxon>
        <taxon>metagenomes</taxon>
        <taxon>ecological metagenomes</taxon>
    </lineage>
</organism>
<comment type="caution">
    <text evidence="1">The sequence shown here is derived from an EMBL/GenBank/DDBJ whole genome shotgun (WGS) entry which is preliminary data.</text>
</comment>
<reference evidence="1" key="1">
    <citation type="journal article" date="2015" name="Nature">
        <title>Complex archaea that bridge the gap between prokaryotes and eukaryotes.</title>
        <authorList>
            <person name="Spang A."/>
            <person name="Saw J.H."/>
            <person name="Jorgensen S.L."/>
            <person name="Zaremba-Niedzwiedzka K."/>
            <person name="Martijn J."/>
            <person name="Lind A.E."/>
            <person name="van Eijk R."/>
            <person name="Schleper C."/>
            <person name="Guy L."/>
            <person name="Ettema T.J."/>
        </authorList>
    </citation>
    <scope>NUCLEOTIDE SEQUENCE</scope>
</reference>
<name>A0A0F9TIL1_9ZZZZ</name>